<gene>
    <name evidence="1" type="ORF">BCR44DRAFT_1428587</name>
</gene>
<accession>A0A1Y2HZL4</accession>
<comment type="caution">
    <text evidence="1">The sequence shown here is derived from an EMBL/GenBank/DDBJ whole genome shotgun (WGS) entry which is preliminary data.</text>
</comment>
<name>A0A1Y2HZL4_9FUNG</name>
<reference evidence="1 2" key="1">
    <citation type="submission" date="2016-07" db="EMBL/GenBank/DDBJ databases">
        <title>Pervasive Adenine N6-methylation of Active Genes in Fungi.</title>
        <authorList>
            <consortium name="DOE Joint Genome Institute"/>
            <person name="Mondo S.J."/>
            <person name="Dannebaum R.O."/>
            <person name="Kuo R.C."/>
            <person name="Labutti K."/>
            <person name="Haridas S."/>
            <person name="Kuo A."/>
            <person name="Salamov A."/>
            <person name="Ahrendt S.R."/>
            <person name="Lipzen A."/>
            <person name="Sullivan W."/>
            <person name="Andreopoulos W.B."/>
            <person name="Clum A."/>
            <person name="Lindquist E."/>
            <person name="Daum C."/>
            <person name="Ramamoorthy G.K."/>
            <person name="Gryganskyi A."/>
            <person name="Culley D."/>
            <person name="Magnuson J.K."/>
            <person name="James T.Y."/>
            <person name="O'Malley M.A."/>
            <person name="Stajich J.E."/>
            <person name="Spatafora J.W."/>
            <person name="Visel A."/>
            <person name="Grigoriev I.V."/>
        </authorList>
    </citation>
    <scope>NUCLEOTIDE SEQUENCE [LARGE SCALE GENOMIC DNA]</scope>
    <source>
        <strain evidence="1 2">PL171</strain>
    </source>
</reference>
<keyword evidence="2" id="KW-1185">Reference proteome</keyword>
<dbReference type="AlphaFoldDB" id="A0A1Y2HZL4"/>
<evidence type="ECO:0000313" key="2">
    <source>
        <dbReference type="Proteomes" id="UP000193411"/>
    </source>
</evidence>
<dbReference type="EMBL" id="MCFL01000008">
    <property type="protein sequence ID" value="ORZ38602.1"/>
    <property type="molecule type" value="Genomic_DNA"/>
</dbReference>
<protein>
    <submittedName>
        <fullName evidence="1">Uncharacterized protein</fullName>
    </submittedName>
</protein>
<proteinExistence type="predicted"/>
<dbReference type="Proteomes" id="UP000193411">
    <property type="component" value="Unassembled WGS sequence"/>
</dbReference>
<organism evidence="1 2">
    <name type="scientific">Catenaria anguillulae PL171</name>
    <dbReference type="NCBI Taxonomy" id="765915"/>
    <lineage>
        <taxon>Eukaryota</taxon>
        <taxon>Fungi</taxon>
        <taxon>Fungi incertae sedis</taxon>
        <taxon>Blastocladiomycota</taxon>
        <taxon>Blastocladiomycetes</taxon>
        <taxon>Blastocladiales</taxon>
        <taxon>Catenariaceae</taxon>
        <taxon>Catenaria</taxon>
    </lineage>
</organism>
<sequence>MLLRIHQPPLQNSDMTIGACQIHGLARIIRIKHESLQFEFLQHPNPTVLTGNRVHAKSQWTVLCVPLKLILITQVLKDVVTASLDGRSHCLRHVLGTAQPIHMLKQPVHQIKVTMLSSICQVRKLPGGDQLNATNRRFAHPSNERKVAAEQCLMR</sequence>
<evidence type="ECO:0000313" key="1">
    <source>
        <dbReference type="EMBL" id="ORZ38602.1"/>
    </source>
</evidence>